<dbReference type="EMBL" id="CHKL01000054">
    <property type="protein sequence ID" value="COV84778.1"/>
    <property type="molecule type" value="Genomic_DNA"/>
</dbReference>
<protein>
    <submittedName>
        <fullName evidence="8">Uncharacterized protein</fullName>
    </submittedName>
</protein>
<dbReference type="Proteomes" id="UP000048289">
    <property type="component" value="Unassembled WGS sequence"/>
</dbReference>
<dbReference type="Proteomes" id="UP000046947">
    <property type="component" value="Unassembled WGS sequence"/>
</dbReference>
<dbReference type="EMBL" id="CNGE01000129">
    <property type="protein sequence ID" value="CKR96425.1"/>
    <property type="molecule type" value="Genomic_DNA"/>
</dbReference>
<dbReference type="Proteomes" id="UP000045842">
    <property type="component" value="Unassembled WGS sequence"/>
</dbReference>
<dbReference type="EMBL" id="CNFU01001108">
    <property type="protein sequence ID" value="CKT03590.1"/>
    <property type="molecule type" value="Genomic_DNA"/>
</dbReference>
<evidence type="ECO:0000256" key="1">
    <source>
        <dbReference type="SAM" id="MobiDB-lite"/>
    </source>
</evidence>
<dbReference type="Proteomes" id="UP000049023">
    <property type="component" value="Unassembled WGS sequence"/>
</dbReference>
<evidence type="ECO:0000313" key="13">
    <source>
        <dbReference type="Proteomes" id="UP000039021"/>
    </source>
</evidence>
<reference evidence="11" key="1">
    <citation type="submission" date="2015-03" db="EMBL/GenBank/DDBJ databases">
        <authorList>
            <consortium name="Pathogen Informatics"/>
            <person name="Murphy D."/>
        </authorList>
    </citation>
    <scope>NUCLEOTIDE SEQUENCE</scope>
    <source>
        <strain evidence="11">N09902308</strain>
    </source>
</reference>
<feature type="compositionally biased region" description="Polar residues" evidence="1">
    <location>
        <begin position="11"/>
        <end position="22"/>
    </location>
</feature>
<evidence type="ECO:0000313" key="4">
    <source>
        <dbReference type="EMBL" id="CFS15973.1"/>
    </source>
</evidence>
<organism evidence="8 12">
    <name type="scientific">Mycobacterium tuberculosis</name>
    <dbReference type="NCBI Taxonomy" id="1773"/>
    <lineage>
        <taxon>Bacteria</taxon>
        <taxon>Bacillati</taxon>
        <taxon>Actinomycetota</taxon>
        <taxon>Actinomycetes</taxon>
        <taxon>Mycobacteriales</taxon>
        <taxon>Mycobacteriaceae</taxon>
        <taxon>Mycobacterium</taxon>
        <taxon>Mycobacterium tuberculosis complex</taxon>
    </lineage>
</organism>
<dbReference type="EMBL" id="CSAJ01000011">
    <property type="protein sequence ID" value="COV41746.1"/>
    <property type="molecule type" value="Genomic_DNA"/>
</dbReference>
<evidence type="ECO:0000313" key="15">
    <source>
        <dbReference type="Proteomes" id="UP000045842"/>
    </source>
</evidence>
<dbReference type="EMBL" id="CFOE01000019">
    <property type="protein sequence ID" value="CFE35400.1"/>
    <property type="molecule type" value="Genomic_DNA"/>
</dbReference>
<name>A0A0T9Z8Y2_MYCTX</name>
<dbReference type="EMBL" id="CFOH01000268">
    <property type="protein sequence ID" value="CFE51139.1"/>
    <property type="molecule type" value="Genomic_DNA"/>
</dbReference>
<dbReference type="EMBL" id="CGCX01002762">
    <property type="protein sequence ID" value="CFS15973.1"/>
    <property type="molecule type" value="Genomic_DNA"/>
</dbReference>
<dbReference type="Proteomes" id="UP000044938">
    <property type="component" value="Unassembled WGS sequence"/>
</dbReference>
<feature type="compositionally biased region" description="Polar residues" evidence="1">
    <location>
        <begin position="41"/>
        <end position="55"/>
    </location>
</feature>
<sequence>MVRSIGIGESSRPSPRGVTSRNLLPNKPLVLIATSVRFPSRTSVSTLNSTSTPGPSSEMLDTFPTG</sequence>
<evidence type="ECO:0000313" key="10">
    <source>
        <dbReference type="EMBL" id="COV84778.1"/>
    </source>
</evidence>
<evidence type="ECO:0000313" key="18">
    <source>
        <dbReference type="Proteomes" id="UP000048289"/>
    </source>
</evidence>
<dbReference type="Proteomes" id="UP000039021">
    <property type="component" value="Unassembled WGS sequence"/>
</dbReference>
<evidence type="ECO:0000313" key="16">
    <source>
        <dbReference type="Proteomes" id="UP000046680"/>
    </source>
</evidence>
<reference evidence="12 13" key="2">
    <citation type="submission" date="2015-03" db="EMBL/GenBank/DDBJ databases">
        <authorList>
            <consortium name="Pathogen Informatics"/>
        </authorList>
    </citation>
    <scope>NUCLEOTIDE SEQUENCE [LARGE SCALE GENOMIC DNA]</scope>
    <source>
        <strain evidence="5 20">Bir 172</strain>
        <strain evidence="6 21">Bir 187</strain>
        <strain evidence="4 16">C09601061</strain>
        <strain evidence="7 15">G09801536</strain>
        <strain evidence="2 18">G09901357</strain>
        <strain evidence="3 17">H09601792</strain>
        <strain evidence="12">K00500041</strain>
        <strain evidence="9 14">M09401471</strain>
        <strain evidence="13">N09902308</strain>
        <strain evidence="10 19">P00601463</strain>
    </source>
</reference>
<dbReference type="Proteomes" id="UP000048948">
    <property type="component" value="Unassembled WGS sequence"/>
</dbReference>
<dbReference type="Proteomes" id="UP000038802">
    <property type="component" value="Unassembled WGS sequence"/>
</dbReference>
<accession>A0A0T9Z8Y2</accession>
<evidence type="ECO:0000313" key="3">
    <source>
        <dbReference type="EMBL" id="CFE51139.1"/>
    </source>
</evidence>
<evidence type="ECO:0000313" key="9">
    <source>
        <dbReference type="EMBL" id="COV41746.1"/>
    </source>
</evidence>
<evidence type="ECO:0000313" key="5">
    <source>
        <dbReference type="EMBL" id="CKR96425.1"/>
    </source>
</evidence>
<reference evidence="8" key="3">
    <citation type="submission" date="2015-03" db="EMBL/GenBank/DDBJ databases">
        <authorList>
            <person name="Murphy D."/>
        </authorList>
    </citation>
    <scope>NUCLEOTIDE SEQUENCE [LARGE SCALE GENOMIC DNA]</scope>
    <source>
        <strain evidence="8">K00500041</strain>
    </source>
</reference>
<evidence type="ECO:0000313" key="7">
    <source>
        <dbReference type="EMBL" id="COU72351.1"/>
    </source>
</evidence>
<evidence type="ECO:0000313" key="17">
    <source>
        <dbReference type="Proteomes" id="UP000046947"/>
    </source>
</evidence>
<dbReference type="EMBL" id="CSAE01000017">
    <property type="protein sequence ID" value="COV01353.1"/>
    <property type="molecule type" value="Genomic_DNA"/>
</dbReference>
<evidence type="ECO:0000313" key="6">
    <source>
        <dbReference type="EMBL" id="CKT03590.1"/>
    </source>
</evidence>
<evidence type="ECO:0000313" key="11">
    <source>
        <dbReference type="EMBL" id="COX84769.1"/>
    </source>
</evidence>
<evidence type="ECO:0000313" key="20">
    <source>
        <dbReference type="Proteomes" id="UP000048948"/>
    </source>
</evidence>
<dbReference type="Proteomes" id="UP000048600">
    <property type="component" value="Unassembled WGS sequence"/>
</dbReference>
<dbReference type="AlphaFoldDB" id="A0A0T9Z8Y2"/>
<evidence type="ECO:0000313" key="12">
    <source>
        <dbReference type="Proteomes" id="UP000038802"/>
    </source>
</evidence>
<evidence type="ECO:0000313" key="19">
    <source>
        <dbReference type="Proteomes" id="UP000048600"/>
    </source>
</evidence>
<dbReference type="EMBL" id="CSAD01000015">
    <property type="protein sequence ID" value="COU72351.1"/>
    <property type="molecule type" value="Genomic_DNA"/>
</dbReference>
<gene>
    <name evidence="4" type="ORF">ERS007657_04308</name>
    <name evidence="7" type="ORF">ERS007679_00231</name>
    <name evidence="2" type="ORF">ERS007681_00285</name>
    <name evidence="3" type="ORF">ERS007688_01866</name>
    <name evidence="8" type="ORF">ERS007703_00280</name>
    <name evidence="9" type="ORF">ERS007720_00169</name>
    <name evidence="11" type="ORF">ERS007739_01796</name>
    <name evidence="10" type="ORF">ERS007741_00790</name>
    <name evidence="5" type="ORF">ERS027646_01019</name>
    <name evidence="6" type="ORF">ERS027661_03853</name>
</gene>
<dbReference type="EMBL" id="CSBK01000743">
    <property type="protein sequence ID" value="COX84769.1"/>
    <property type="molecule type" value="Genomic_DNA"/>
</dbReference>
<proteinExistence type="predicted"/>
<evidence type="ECO:0000313" key="8">
    <source>
        <dbReference type="EMBL" id="COV01353.1"/>
    </source>
</evidence>
<evidence type="ECO:0000313" key="14">
    <source>
        <dbReference type="Proteomes" id="UP000044938"/>
    </source>
</evidence>
<evidence type="ECO:0000313" key="2">
    <source>
        <dbReference type="EMBL" id="CFE35400.1"/>
    </source>
</evidence>
<feature type="region of interest" description="Disordered" evidence="1">
    <location>
        <begin position="1"/>
        <end position="22"/>
    </location>
</feature>
<feature type="region of interest" description="Disordered" evidence="1">
    <location>
        <begin position="41"/>
        <end position="66"/>
    </location>
</feature>
<evidence type="ECO:0000313" key="21">
    <source>
        <dbReference type="Proteomes" id="UP000049023"/>
    </source>
</evidence>
<dbReference type="Proteomes" id="UP000046680">
    <property type="component" value="Unassembled WGS sequence"/>
</dbReference>